<sequence>MPKYGRGMKVEIVDAIKKGKLKQPINTRDVEQFMNNNGWYPRKNFLNVFLANHSNPGHSKTYEKIFKSIGNGKYVLLEEIKD</sequence>
<keyword evidence="2" id="KW-1185">Reference proteome</keyword>
<accession>A0A1S2MDS9</accession>
<dbReference type="RefSeq" id="WP_071388587.1">
    <property type="nucleotide sequence ID" value="NZ_MLQS01000001.1"/>
</dbReference>
<evidence type="ECO:0000313" key="1">
    <source>
        <dbReference type="EMBL" id="OIJ22017.1"/>
    </source>
</evidence>
<evidence type="ECO:0000313" key="2">
    <source>
        <dbReference type="Proteomes" id="UP000180057"/>
    </source>
</evidence>
<name>A0A1S2MDS9_9BACI</name>
<dbReference type="OrthoDB" id="9781481at2"/>
<dbReference type="Proteomes" id="UP000180057">
    <property type="component" value="Unassembled WGS sequence"/>
</dbReference>
<gene>
    <name evidence="1" type="ORF">BKP45_04895</name>
</gene>
<dbReference type="AlphaFoldDB" id="A0A1S2MDS9"/>
<organism evidence="1 2">
    <name type="scientific">Anaerobacillus alkalidiazotrophicus</name>
    <dbReference type="NCBI Taxonomy" id="472963"/>
    <lineage>
        <taxon>Bacteria</taxon>
        <taxon>Bacillati</taxon>
        <taxon>Bacillota</taxon>
        <taxon>Bacilli</taxon>
        <taxon>Bacillales</taxon>
        <taxon>Bacillaceae</taxon>
        <taxon>Anaerobacillus</taxon>
    </lineage>
</organism>
<protein>
    <submittedName>
        <fullName evidence="1">Uncharacterized protein</fullName>
    </submittedName>
</protein>
<reference evidence="1 2" key="1">
    <citation type="submission" date="2016-10" db="EMBL/GenBank/DDBJ databases">
        <title>Draft genome sequences of four alkaliphilic bacteria belonging to the Anaerobacillus genus.</title>
        <authorList>
            <person name="Bassil N.M."/>
            <person name="Lloyd J.R."/>
        </authorList>
    </citation>
    <scope>NUCLEOTIDE SEQUENCE [LARGE SCALE GENOMIC DNA]</scope>
    <source>
        <strain evidence="1 2">DSM 22531</strain>
    </source>
</reference>
<dbReference type="EMBL" id="MLQS01000001">
    <property type="protein sequence ID" value="OIJ22017.1"/>
    <property type="molecule type" value="Genomic_DNA"/>
</dbReference>
<comment type="caution">
    <text evidence="1">The sequence shown here is derived from an EMBL/GenBank/DDBJ whole genome shotgun (WGS) entry which is preliminary data.</text>
</comment>
<dbReference type="STRING" id="472963.BKP45_04895"/>
<proteinExistence type="predicted"/>